<dbReference type="PANTHER" id="PTHR12128">
    <property type="entry name" value="DIHYDRODIPICOLINATE SYNTHASE"/>
    <property type="match status" value="1"/>
</dbReference>
<dbReference type="EMBL" id="JACBZA010000001">
    <property type="protein sequence ID" value="NYH84225.1"/>
    <property type="molecule type" value="Genomic_DNA"/>
</dbReference>
<dbReference type="SMART" id="SM01130">
    <property type="entry name" value="DHDPS"/>
    <property type="match status" value="1"/>
</dbReference>
<dbReference type="Gene3D" id="3.20.20.70">
    <property type="entry name" value="Aldolase class I"/>
    <property type="match status" value="1"/>
</dbReference>
<feature type="region of interest" description="Disordered" evidence="4">
    <location>
        <begin position="1"/>
        <end position="26"/>
    </location>
</feature>
<evidence type="ECO:0000256" key="1">
    <source>
        <dbReference type="ARBA" id="ARBA00007592"/>
    </source>
</evidence>
<comment type="caution">
    <text evidence="5">The sequence shown here is derived from an EMBL/GenBank/DDBJ whole genome shotgun (WGS) entry which is preliminary data.</text>
</comment>
<dbReference type="PIRSF" id="PIRSF001365">
    <property type="entry name" value="DHDPS"/>
    <property type="match status" value="1"/>
</dbReference>
<comment type="similarity">
    <text evidence="1 3">Belongs to the DapA family.</text>
</comment>
<evidence type="ECO:0000256" key="4">
    <source>
        <dbReference type="SAM" id="MobiDB-lite"/>
    </source>
</evidence>
<evidence type="ECO:0000313" key="6">
    <source>
        <dbReference type="Proteomes" id="UP000533017"/>
    </source>
</evidence>
<dbReference type="GO" id="GO:0008840">
    <property type="term" value="F:4-hydroxy-tetrahydrodipicolinate synthase activity"/>
    <property type="evidence" value="ECO:0007669"/>
    <property type="project" value="UniProtKB-EC"/>
</dbReference>
<accession>A0ABX2S717</accession>
<proteinExistence type="inferred from homology"/>
<dbReference type="InterPro" id="IPR002220">
    <property type="entry name" value="DapA-like"/>
</dbReference>
<dbReference type="PRINTS" id="PR00146">
    <property type="entry name" value="DHPICSNTHASE"/>
</dbReference>
<sequence>MVSSENRAPTSGAPPSGPPRDQESWGGVMPAVLTMFDADGALDEVATAEHIERLVSEGVHGVVVGGTSGEFIGLSPAERDRLVQVAVRTVRGRVPVVAGTGAYATQETIELTRAAAGRGADGAIVILPYFQKPTRDEVMRHLRSVGAASPIPVMAYNNPANSGAPELRAADLAALFGDGAITAVKSTFPSVHQVHEARAAVPDEAFRILYGSFTAPLEALAGGADGWISGILNVVAADALALFDAIGRADLAAARQAWARILPIRRLYTEQLLGPVGDLAIYRGILRLRGLPGGHCRAPLLDLTPSQEERLAEILDASDKPEKLAATAAPGRHT</sequence>
<dbReference type="Pfam" id="PF00701">
    <property type="entry name" value="DHDPS"/>
    <property type="match status" value="1"/>
</dbReference>
<dbReference type="CDD" id="cd00408">
    <property type="entry name" value="DHDPS-like"/>
    <property type="match status" value="1"/>
</dbReference>
<dbReference type="EC" id="4.3.3.7" evidence="5"/>
<dbReference type="RefSeq" id="WP_139239144.1">
    <property type="nucleotide sequence ID" value="NZ_FOOI01000017.1"/>
</dbReference>
<gene>
    <name evidence="5" type="ORF">FHR37_003076</name>
</gene>
<keyword evidence="6" id="KW-1185">Reference proteome</keyword>
<dbReference type="InterPro" id="IPR013785">
    <property type="entry name" value="Aldolase_TIM"/>
</dbReference>
<reference evidence="5 6" key="1">
    <citation type="submission" date="2020-07" db="EMBL/GenBank/DDBJ databases">
        <title>Sequencing the genomes of 1000 actinobacteria strains.</title>
        <authorList>
            <person name="Klenk H.-P."/>
        </authorList>
    </citation>
    <scope>NUCLEOTIDE SEQUENCE [LARGE SCALE GENOMIC DNA]</scope>
    <source>
        <strain evidence="5 6">DSM 45117</strain>
    </source>
</reference>
<evidence type="ECO:0000313" key="5">
    <source>
        <dbReference type="EMBL" id="NYH84225.1"/>
    </source>
</evidence>
<name>A0ABX2S717_9ACTN</name>
<keyword evidence="2 3" id="KW-0456">Lyase</keyword>
<evidence type="ECO:0000256" key="2">
    <source>
        <dbReference type="ARBA" id="ARBA00023239"/>
    </source>
</evidence>
<dbReference type="PANTHER" id="PTHR12128:SF66">
    <property type="entry name" value="4-HYDROXY-2-OXOGLUTARATE ALDOLASE, MITOCHONDRIAL"/>
    <property type="match status" value="1"/>
</dbReference>
<evidence type="ECO:0000256" key="3">
    <source>
        <dbReference type="PIRNR" id="PIRNR001365"/>
    </source>
</evidence>
<dbReference type="SUPFAM" id="SSF51569">
    <property type="entry name" value="Aldolase"/>
    <property type="match status" value="1"/>
</dbReference>
<dbReference type="Proteomes" id="UP000533017">
    <property type="component" value="Unassembled WGS sequence"/>
</dbReference>
<organism evidence="5 6">
    <name type="scientific">Actinopolymorpha cephalotaxi</name>
    <dbReference type="NCBI Taxonomy" id="504797"/>
    <lineage>
        <taxon>Bacteria</taxon>
        <taxon>Bacillati</taxon>
        <taxon>Actinomycetota</taxon>
        <taxon>Actinomycetes</taxon>
        <taxon>Propionibacteriales</taxon>
        <taxon>Actinopolymorphaceae</taxon>
        <taxon>Actinopolymorpha</taxon>
    </lineage>
</organism>
<protein>
    <submittedName>
        <fullName evidence="5">4-hydroxy-tetrahydrodipicolinate synthase</fullName>
        <ecNumber evidence="5">4.3.3.7</ecNumber>
    </submittedName>
</protein>